<evidence type="ECO:0000259" key="1">
    <source>
        <dbReference type="Pfam" id="PF06048"/>
    </source>
</evidence>
<protein>
    <submittedName>
        <fullName evidence="2">Membrane protein</fullName>
    </submittedName>
</protein>
<keyword evidence="3" id="KW-1185">Reference proteome</keyword>
<name>A0A8J3G0E1_9BURK</name>
<sequence>MVGDELAHSEPYTHIEPTQQVELATQQETESVNASETETLAAIDALKSDSAQYAAAKASAAAQWGISVKAVNAKLKAWRKTEKRPYIPEPYQQVDGVAHGFVVNDIGVWFNADDEALRVCSRLDVLAWTRDDKSESWGRLLRWQDGDKHPHHWAMPIELSYGIGVELAKSLSMQGLEISPARKALQKLADYVVGCKPAARARCVSKTGWCRDVYVLPQQTLGDSDDRAIYQSADGAANPYSSKGTLSEWRKQVAALCVGNSRCVLAVSMAFAGVLLPLAGVEGGGVHIVGSSSTGKSTTTKAAASVYGQSHEGAENKYWHSWRATDNGLEGIASLHNHSLLILDELRQTPAKTVGEAVYMLANGEGKNRANRNGASKPVKSWQLLYLSNGELTLEAHMATVGMRPHEGQEVRFAKIEANAGAGLGIFEQLNGYADGAALSDAFKAATTRQYGTAGIEFIRYCIVHYHSLKDELQHRINGFVDRNIPADAQGQVQRVAQRFGLIAAAGEYASQWGITGWQQGEATQAAQVCFKNWLDNRSSHGDNQEKESMLEAVRSFILRHSASRFSLADSAKDEKILNQAGWIRHSGKVMDYLIIPDVFRQEVCAGFEVNAVCRALDEEGLIYSTIEDSKKRYSVKQSFGSMRTRFYTIPSTILDNAA</sequence>
<dbReference type="Pfam" id="PF06048">
    <property type="entry name" value="DUF927"/>
    <property type="match status" value="1"/>
</dbReference>
<evidence type="ECO:0000313" key="3">
    <source>
        <dbReference type="Proteomes" id="UP000614287"/>
    </source>
</evidence>
<comment type="caution">
    <text evidence="2">The sequence shown here is derived from an EMBL/GenBank/DDBJ whole genome shotgun (WGS) entry which is preliminary data.</text>
</comment>
<accession>A0A8J3G0E1</accession>
<dbReference type="InterPro" id="IPR009270">
    <property type="entry name" value="DUF927"/>
</dbReference>
<dbReference type="AlphaFoldDB" id="A0A8J3G0E1"/>
<organism evidence="2 3">
    <name type="scientific">Formosimonas limnophila</name>
    <dbReference type="NCBI Taxonomy" id="1384487"/>
    <lineage>
        <taxon>Bacteria</taxon>
        <taxon>Pseudomonadati</taxon>
        <taxon>Pseudomonadota</taxon>
        <taxon>Betaproteobacteria</taxon>
        <taxon>Burkholderiales</taxon>
        <taxon>Burkholderiaceae</taxon>
        <taxon>Formosimonas</taxon>
    </lineage>
</organism>
<gene>
    <name evidence="2" type="ORF">GCM10009007_12160</name>
</gene>
<evidence type="ECO:0000313" key="2">
    <source>
        <dbReference type="EMBL" id="GHA72705.1"/>
    </source>
</evidence>
<reference evidence="2" key="1">
    <citation type="journal article" date="2014" name="Int. J. Syst. Evol. Microbiol.">
        <title>Complete genome sequence of Corynebacterium casei LMG S-19264T (=DSM 44701T), isolated from a smear-ripened cheese.</title>
        <authorList>
            <consortium name="US DOE Joint Genome Institute (JGI-PGF)"/>
            <person name="Walter F."/>
            <person name="Albersmeier A."/>
            <person name="Kalinowski J."/>
            <person name="Ruckert C."/>
        </authorList>
    </citation>
    <scope>NUCLEOTIDE SEQUENCE</scope>
    <source>
        <strain evidence="2">KCTC 32501</strain>
    </source>
</reference>
<dbReference type="EMBL" id="BMZG01000005">
    <property type="protein sequence ID" value="GHA72705.1"/>
    <property type="molecule type" value="Genomic_DNA"/>
</dbReference>
<reference evidence="2" key="2">
    <citation type="submission" date="2020-09" db="EMBL/GenBank/DDBJ databases">
        <authorList>
            <person name="Sun Q."/>
            <person name="Kim S."/>
        </authorList>
    </citation>
    <scope>NUCLEOTIDE SEQUENCE</scope>
    <source>
        <strain evidence="2">KCTC 32501</strain>
    </source>
</reference>
<proteinExistence type="predicted"/>
<dbReference type="Proteomes" id="UP000614287">
    <property type="component" value="Unassembled WGS sequence"/>
</dbReference>
<feature type="domain" description="DUF927" evidence="1">
    <location>
        <begin position="115"/>
        <end position="380"/>
    </location>
</feature>